<dbReference type="AlphaFoldDB" id="A0A511XFM9"/>
<dbReference type="EMBL" id="BJYF01000090">
    <property type="protein sequence ID" value="GEN61766.1"/>
    <property type="molecule type" value="Genomic_DNA"/>
</dbReference>
<evidence type="ECO:0000313" key="1">
    <source>
        <dbReference type="EMBL" id="GEN61766.1"/>
    </source>
</evidence>
<evidence type="ECO:0000313" key="2">
    <source>
        <dbReference type="Proteomes" id="UP000321635"/>
    </source>
</evidence>
<name>A0A511XFM9_9PROT</name>
<dbReference type="Proteomes" id="UP000321635">
    <property type="component" value="Unassembled WGS sequence"/>
</dbReference>
<protein>
    <submittedName>
        <fullName evidence="1">Uncharacterized protein</fullName>
    </submittedName>
</protein>
<accession>A0A511XFM9</accession>
<comment type="caution">
    <text evidence="1">The sequence shown here is derived from an EMBL/GenBank/DDBJ whole genome shotgun (WGS) entry which is preliminary data.</text>
</comment>
<sequence length="101" mass="10904">MGMSLFITTVLGFIPPNYAATGVAFVSFAVASCALVMRFWKPPSSDSRWVVVYKVVSALAQARGWNACAYQPDRKALMIPVSTSRSDAADTLGLKSDNTRP</sequence>
<reference evidence="1 2" key="1">
    <citation type="submission" date="2019-07" db="EMBL/GenBank/DDBJ databases">
        <title>Whole genome shotgun sequence of Acetobacter nitrogenifigens NBRC 105050.</title>
        <authorList>
            <person name="Hosoyama A."/>
            <person name="Uohara A."/>
            <person name="Ohji S."/>
            <person name="Ichikawa N."/>
        </authorList>
    </citation>
    <scope>NUCLEOTIDE SEQUENCE [LARGE SCALE GENOMIC DNA]</scope>
    <source>
        <strain evidence="1 2">NBRC 105050</strain>
    </source>
</reference>
<proteinExistence type="predicted"/>
<keyword evidence="2" id="KW-1185">Reference proteome</keyword>
<organism evidence="1 2">
    <name type="scientific">Acetobacter nitrogenifigens DSM 23921 = NBRC 105050</name>
    <dbReference type="NCBI Taxonomy" id="1120919"/>
    <lineage>
        <taxon>Bacteria</taxon>
        <taxon>Pseudomonadati</taxon>
        <taxon>Pseudomonadota</taxon>
        <taxon>Alphaproteobacteria</taxon>
        <taxon>Acetobacterales</taxon>
        <taxon>Acetobacteraceae</taxon>
        <taxon>Acetobacter</taxon>
    </lineage>
</organism>
<dbReference type="OrthoDB" id="7271061at2"/>
<gene>
    <name evidence="1" type="ORF">ANI02nite_36500</name>
</gene>